<gene>
    <name evidence="2" type="ORF">E2C01_042454</name>
</gene>
<feature type="region of interest" description="Disordered" evidence="1">
    <location>
        <begin position="25"/>
        <end position="64"/>
    </location>
</feature>
<protein>
    <submittedName>
        <fullName evidence="2">Uncharacterized protein</fullName>
    </submittedName>
</protein>
<feature type="compositionally biased region" description="Low complexity" evidence="1">
    <location>
        <begin position="50"/>
        <end position="64"/>
    </location>
</feature>
<dbReference type="AlphaFoldDB" id="A0A5B7FWJ7"/>
<proteinExistence type="predicted"/>
<name>A0A5B7FWJ7_PORTR</name>
<evidence type="ECO:0000313" key="2">
    <source>
        <dbReference type="EMBL" id="MPC48674.1"/>
    </source>
</evidence>
<sequence length="81" mass="8823">MPVNTPTCEARWVFLVAVVRGPDGLHTALKKNQPPGSANPHNKNGSNNGPASTPIPTSTQPSTSCYRHHHSIWKVVLYSHE</sequence>
<dbReference type="Proteomes" id="UP000324222">
    <property type="component" value="Unassembled WGS sequence"/>
</dbReference>
<comment type="caution">
    <text evidence="2">The sequence shown here is derived from an EMBL/GenBank/DDBJ whole genome shotgun (WGS) entry which is preliminary data.</text>
</comment>
<feature type="compositionally biased region" description="Polar residues" evidence="1">
    <location>
        <begin position="34"/>
        <end position="49"/>
    </location>
</feature>
<organism evidence="2 3">
    <name type="scientific">Portunus trituberculatus</name>
    <name type="common">Swimming crab</name>
    <name type="synonym">Neptunus trituberculatus</name>
    <dbReference type="NCBI Taxonomy" id="210409"/>
    <lineage>
        <taxon>Eukaryota</taxon>
        <taxon>Metazoa</taxon>
        <taxon>Ecdysozoa</taxon>
        <taxon>Arthropoda</taxon>
        <taxon>Crustacea</taxon>
        <taxon>Multicrustacea</taxon>
        <taxon>Malacostraca</taxon>
        <taxon>Eumalacostraca</taxon>
        <taxon>Eucarida</taxon>
        <taxon>Decapoda</taxon>
        <taxon>Pleocyemata</taxon>
        <taxon>Brachyura</taxon>
        <taxon>Eubrachyura</taxon>
        <taxon>Portunoidea</taxon>
        <taxon>Portunidae</taxon>
        <taxon>Portuninae</taxon>
        <taxon>Portunus</taxon>
    </lineage>
</organism>
<keyword evidence="3" id="KW-1185">Reference proteome</keyword>
<reference evidence="2 3" key="1">
    <citation type="submission" date="2019-05" db="EMBL/GenBank/DDBJ databases">
        <title>Another draft genome of Portunus trituberculatus and its Hox gene families provides insights of decapod evolution.</title>
        <authorList>
            <person name="Jeong J.-H."/>
            <person name="Song I."/>
            <person name="Kim S."/>
            <person name="Choi T."/>
            <person name="Kim D."/>
            <person name="Ryu S."/>
            <person name="Kim W."/>
        </authorList>
    </citation>
    <scope>NUCLEOTIDE SEQUENCE [LARGE SCALE GENOMIC DNA]</scope>
    <source>
        <tissue evidence="2">Muscle</tissue>
    </source>
</reference>
<dbReference type="EMBL" id="VSRR010008412">
    <property type="protein sequence ID" value="MPC48674.1"/>
    <property type="molecule type" value="Genomic_DNA"/>
</dbReference>
<evidence type="ECO:0000313" key="3">
    <source>
        <dbReference type="Proteomes" id="UP000324222"/>
    </source>
</evidence>
<evidence type="ECO:0000256" key="1">
    <source>
        <dbReference type="SAM" id="MobiDB-lite"/>
    </source>
</evidence>
<accession>A0A5B7FWJ7</accession>